<sequence length="139" mass="15416">MKNIIILSFFVLMVFASSAVAGDIVLVVNKNNPVSSLSAQDAKMIYLGNKKSWDNGEKIILYSQYDYAVREDFTGKVLSKTGQQFATYWKKALFTGTGRPPIEVKDDAEMKKFIAIDPRGIGYISRAALDDSVKALPIQ</sequence>
<dbReference type="AlphaFoldDB" id="A0A0M4DF15"/>
<feature type="chain" id="PRO_5005792197" evidence="1">
    <location>
        <begin position="22"/>
        <end position="139"/>
    </location>
</feature>
<dbReference type="STRING" id="1603606.DSOUD_0457"/>
<dbReference type="EMBL" id="CP010802">
    <property type="protein sequence ID" value="ALC15250.1"/>
    <property type="molecule type" value="Genomic_DNA"/>
</dbReference>
<dbReference type="Gene3D" id="3.40.190.10">
    <property type="entry name" value="Periplasmic binding protein-like II"/>
    <property type="match status" value="1"/>
</dbReference>
<organism evidence="2 3">
    <name type="scientific">Desulfuromonas soudanensis</name>
    <dbReference type="NCBI Taxonomy" id="1603606"/>
    <lineage>
        <taxon>Bacteria</taxon>
        <taxon>Pseudomonadati</taxon>
        <taxon>Thermodesulfobacteriota</taxon>
        <taxon>Desulfuromonadia</taxon>
        <taxon>Desulfuromonadales</taxon>
        <taxon>Desulfuromonadaceae</taxon>
        <taxon>Desulfuromonas</taxon>
    </lineage>
</organism>
<evidence type="ECO:0000313" key="3">
    <source>
        <dbReference type="Proteomes" id="UP000057158"/>
    </source>
</evidence>
<name>A0A0M4DF15_9BACT</name>
<evidence type="ECO:0000313" key="2">
    <source>
        <dbReference type="EMBL" id="ALC15250.1"/>
    </source>
</evidence>
<proteinExistence type="predicted"/>
<keyword evidence="3" id="KW-1185">Reference proteome</keyword>
<dbReference type="Proteomes" id="UP000057158">
    <property type="component" value="Chromosome"/>
</dbReference>
<evidence type="ECO:0000256" key="1">
    <source>
        <dbReference type="SAM" id="SignalP"/>
    </source>
</evidence>
<keyword evidence="1" id="KW-0732">Signal</keyword>
<dbReference type="RefSeq" id="WP_053549474.1">
    <property type="nucleotide sequence ID" value="NZ_CP010802.1"/>
</dbReference>
<reference evidence="2 3" key="1">
    <citation type="submission" date="2015-07" db="EMBL/GenBank/DDBJ databases">
        <title>Isolation and Genomic Characterization of a Novel Halophilic Metal-Reducing Deltaproteobacterium from the Deep Subsurface.</title>
        <authorList>
            <person name="Badalamenti J.P."/>
            <person name="Summers Z.M."/>
            <person name="Gralnick J.A."/>
            <person name="Bond D.R."/>
        </authorList>
    </citation>
    <scope>NUCLEOTIDE SEQUENCE [LARGE SCALE GENOMIC DNA]</scope>
    <source>
        <strain evidence="2 3">WTL</strain>
    </source>
</reference>
<gene>
    <name evidence="2" type="ORF">DSOUD_0457</name>
</gene>
<dbReference type="KEGG" id="des:DSOUD_0457"/>
<dbReference type="PATRIC" id="fig|1603606.3.peg.494"/>
<dbReference type="SUPFAM" id="SSF53850">
    <property type="entry name" value="Periplasmic binding protein-like II"/>
    <property type="match status" value="1"/>
</dbReference>
<dbReference type="OrthoDB" id="5368589at2"/>
<feature type="signal peptide" evidence="1">
    <location>
        <begin position="1"/>
        <end position="21"/>
    </location>
</feature>
<accession>A0A0M4DF15</accession>
<protein>
    <submittedName>
        <fullName evidence="2">Phosphate ABC transporter substrate-binding protein, PhoT family</fullName>
    </submittedName>
</protein>